<evidence type="ECO:0000256" key="1">
    <source>
        <dbReference type="SAM" id="Phobius"/>
    </source>
</evidence>
<reference evidence="2" key="1">
    <citation type="submission" date="2022-08" db="EMBL/GenBank/DDBJ databases">
        <title>Genome Sequence of the sulphate-reducing bacterium, Pseudodesulfovibrio portus JCM14722.</title>
        <authorList>
            <person name="Kondo R."/>
            <person name="Kataoka T."/>
        </authorList>
    </citation>
    <scope>NUCLEOTIDE SEQUENCE</scope>
    <source>
        <strain evidence="2">JCM 14722</strain>
    </source>
</reference>
<feature type="transmembrane region" description="Helical" evidence="1">
    <location>
        <begin position="7"/>
        <end position="26"/>
    </location>
</feature>
<evidence type="ECO:0000313" key="3">
    <source>
        <dbReference type="Proteomes" id="UP001061361"/>
    </source>
</evidence>
<organism evidence="2 3">
    <name type="scientific">Pseudodesulfovibrio portus</name>
    <dbReference type="NCBI Taxonomy" id="231439"/>
    <lineage>
        <taxon>Bacteria</taxon>
        <taxon>Pseudomonadati</taxon>
        <taxon>Thermodesulfobacteriota</taxon>
        <taxon>Desulfovibrionia</taxon>
        <taxon>Desulfovibrionales</taxon>
        <taxon>Desulfovibrionaceae</taxon>
    </lineage>
</organism>
<dbReference type="RefSeq" id="WP_264981535.1">
    <property type="nucleotide sequence ID" value="NZ_AP026708.1"/>
</dbReference>
<evidence type="ECO:0008006" key="4">
    <source>
        <dbReference type="Google" id="ProtNLM"/>
    </source>
</evidence>
<sequence>MRPIWKFLISFVIFVAVCAAGVGWFIENEVEKGLNKAVAETKGLRLDYADCSVNILDHTVGLTDVRATLPSGHHFTAAKLLILAFDQLNPLPYYATATCSGLDIPVTYANFGSWAAPMQKMGISSVKGEASLDYTYSPDTATLTIKELSLHDDDLGRARLSGQIDQLDMVTPRLEQLIGVRIKAATLDFTNLSLMDHLIADWAKKMDSSTDVTVARIAAELGGLADYARAQDNAQAENVMLGLKRFVTDPGTMTVSATPEDPVPVLYFFMGRDLMENLRLLDMKIETDSDDQI</sequence>
<keyword evidence="1" id="KW-1133">Transmembrane helix</keyword>
<keyword evidence="1" id="KW-0472">Membrane</keyword>
<dbReference type="Proteomes" id="UP001061361">
    <property type="component" value="Chromosome"/>
</dbReference>
<keyword evidence="3" id="KW-1185">Reference proteome</keyword>
<accession>A0ABM8AT53</accession>
<evidence type="ECO:0000313" key="2">
    <source>
        <dbReference type="EMBL" id="BDQ34637.1"/>
    </source>
</evidence>
<protein>
    <recommendedName>
        <fullName evidence="4">DUF945 domain-containing protein</fullName>
    </recommendedName>
</protein>
<proteinExistence type="predicted"/>
<name>A0ABM8AT53_9BACT</name>
<gene>
    <name evidence="2" type="ORF">JCM14722_21790</name>
</gene>
<keyword evidence="1" id="KW-0812">Transmembrane</keyword>
<dbReference type="EMBL" id="AP026708">
    <property type="protein sequence ID" value="BDQ34637.1"/>
    <property type="molecule type" value="Genomic_DNA"/>
</dbReference>